<accession>A0A6J7WZ75</accession>
<dbReference type="EMBL" id="LR798319">
    <property type="protein sequence ID" value="CAB5223389.1"/>
    <property type="molecule type" value="Genomic_DNA"/>
</dbReference>
<evidence type="ECO:0000313" key="1">
    <source>
        <dbReference type="EMBL" id="CAB5223389.1"/>
    </source>
</evidence>
<protein>
    <submittedName>
        <fullName evidence="1">Uncharacterized protein</fullName>
    </submittedName>
</protein>
<gene>
    <name evidence="1" type="ORF">UFOVP382_38</name>
</gene>
<reference evidence="1" key="1">
    <citation type="submission" date="2020-05" db="EMBL/GenBank/DDBJ databases">
        <authorList>
            <person name="Chiriac C."/>
            <person name="Salcher M."/>
            <person name="Ghai R."/>
            <person name="Kavagutti S V."/>
        </authorList>
    </citation>
    <scope>NUCLEOTIDE SEQUENCE</scope>
</reference>
<sequence length="117" mass="13450">MISWMWSVEQLSGKRTSLVDNLPTRQVIKFGMDSSIRQQGKKKRHDERIVAILEKYGNLSTPDIFEAMLRQGDPIGTEQIFKICKRLQAAEIIGMTISKRPHTGQKLSIWYIKSSTK</sequence>
<name>A0A6J7WZ75_9CAUD</name>
<organism evidence="1">
    <name type="scientific">uncultured Caudovirales phage</name>
    <dbReference type="NCBI Taxonomy" id="2100421"/>
    <lineage>
        <taxon>Viruses</taxon>
        <taxon>Duplodnaviria</taxon>
        <taxon>Heunggongvirae</taxon>
        <taxon>Uroviricota</taxon>
        <taxon>Caudoviricetes</taxon>
        <taxon>Peduoviridae</taxon>
        <taxon>Maltschvirus</taxon>
        <taxon>Maltschvirus maltsch</taxon>
    </lineage>
</organism>
<proteinExistence type="predicted"/>